<dbReference type="OrthoDB" id="10021397at2759"/>
<proteinExistence type="predicted"/>
<dbReference type="GO" id="GO:0022857">
    <property type="term" value="F:transmembrane transporter activity"/>
    <property type="evidence" value="ECO:0007669"/>
    <property type="project" value="InterPro"/>
</dbReference>
<dbReference type="Gene3D" id="1.20.1250.20">
    <property type="entry name" value="MFS general substrate transporter like domains"/>
    <property type="match status" value="1"/>
</dbReference>
<feature type="transmembrane region" description="Helical" evidence="6">
    <location>
        <begin position="353"/>
        <end position="372"/>
    </location>
</feature>
<dbReference type="FunFam" id="1.20.1720.10:FF:000012">
    <property type="entry name" value="MFS toxin efflux pump (AflT)"/>
    <property type="match status" value="1"/>
</dbReference>
<feature type="transmembrane region" description="Helical" evidence="6">
    <location>
        <begin position="174"/>
        <end position="194"/>
    </location>
</feature>
<feature type="transmembrane region" description="Helical" evidence="6">
    <location>
        <begin position="244"/>
        <end position="263"/>
    </location>
</feature>
<feature type="transmembrane region" description="Helical" evidence="6">
    <location>
        <begin position="140"/>
        <end position="162"/>
    </location>
</feature>
<dbReference type="AlphaFoldDB" id="A0A364KW37"/>
<dbReference type="PROSITE" id="PS50850">
    <property type="entry name" value="MFS"/>
    <property type="match status" value="1"/>
</dbReference>
<dbReference type="PANTHER" id="PTHR23501">
    <property type="entry name" value="MAJOR FACILITATOR SUPERFAMILY"/>
    <property type="match status" value="1"/>
</dbReference>
<keyword evidence="9" id="KW-1185">Reference proteome</keyword>
<dbReference type="Gene3D" id="1.20.1720.10">
    <property type="entry name" value="Multidrug resistance protein D"/>
    <property type="match status" value="1"/>
</dbReference>
<protein>
    <recommendedName>
        <fullName evidence="7">Major facilitator superfamily (MFS) profile domain-containing protein</fullName>
    </recommendedName>
</protein>
<dbReference type="Pfam" id="PF07690">
    <property type="entry name" value="MFS_1"/>
    <property type="match status" value="1"/>
</dbReference>
<dbReference type="SUPFAM" id="SSF103473">
    <property type="entry name" value="MFS general substrate transporter"/>
    <property type="match status" value="1"/>
</dbReference>
<keyword evidence="3 6" id="KW-1133">Transmembrane helix</keyword>
<feature type="transmembrane region" description="Helical" evidence="6">
    <location>
        <begin position="200"/>
        <end position="223"/>
    </location>
</feature>
<feature type="compositionally biased region" description="Basic and acidic residues" evidence="5">
    <location>
        <begin position="16"/>
        <end position="29"/>
    </location>
</feature>
<evidence type="ECO:0000256" key="5">
    <source>
        <dbReference type="SAM" id="MobiDB-lite"/>
    </source>
</evidence>
<name>A0A364KW37_TALAM</name>
<feature type="transmembrane region" description="Helical" evidence="6">
    <location>
        <begin position="114"/>
        <end position="134"/>
    </location>
</feature>
<dbReference type="InterPro" id="IPR036259">
    <property type="entry name" value="MFS_trans_sf"/>
</dbReference>
<evidence type="ECO:0000313" key="9">
    <source>
        <dbReference type="Proteomes" id="UP000249363"/>
    </source>
</evidence>
<evidence type="ECO:0000256" key="6">
    <source>
        <dbReference type="SAM" id="Phobius"/>
    </source>
</evidence>
<feature type="transmembrane region" description="Helical" evidence="6">
    <location>
        <begin position="315"/>
        <end position="333"/>
    </location>
</feature>
<dbReference type="GeneID" id="63793003"/>
<dbReference type="PANTHER" id="PTHR23501:SF199">
    <property type="entry name" value="MFS EFFLUX TRANSPORTER INPD-RELATED"/>
    <property type="match status" value="1"/>
</dbReference>
<feature type="transmembrane region" description="Helical" evidence="6">
    <location>
        <begin position="510"/>
        <end position="532"/>
    </location>
</feature>
<keyword evidence="4 6" id="KW-0472">Membrane</keyword>
<dbReference type="Proteomes" id="UP000249363">
    <property type="component" value="Unassembled WGS sequence"/>
</dbReference>
<evidence type="ECO:0000256" key="4">
    <source>
        <dbReference type="ARBA" id="ARBA00023136"/>
    </source>
</evidence>
<dbReference type="InterPro" id="IPR011701">
    <property type="entry name" value="MFS"/>
</dbReference>
<comment type="subcellular location">
    <subcellularLocation>
        <location evidence="1">Membrane</location>
        <topology evidence="1">Multi-pass membrane protein</topology>
    </subcellularLocation>
</comment>
<keyword evidence="2 6" id="KW-0812">Transmembrane</keyword>
<feature type="region of interest" description="Disordered" evidence="5">
    <location>
        <begin position="1"/>
        <end position="29"/>
    </location>
</feature>
<feature type="transmembrane region" description="Helical" evidence="6">
    <location>
        <begin position="444"/>
        <end position="463"/>
    </location>
</feature>
<gene>
    <name evidence="8" type="ORF">BHQ10_003787</name>
</gene>
<feature type="domain" description="Major facilitator superfamily (MFS) profile" evidence="7">
    <location>
        <begin position="50"/>
        <end position="540"/>
    </location>
</feature>
<evidence type="ECO:0000256" key="1">
    <source>
        <dbReference type="ARBA" id="ARBA00004141"/>
    </source>
</evidence>
<comment type="caution">
    <text evidence="8">The sequence shown here is derived from an EMBL/GenBank/DDBJ whole genome shotgun (WGS) entry which is preliminary data.</text>
</comment>
<organism evidence="8 9">
    <name type="scientific">Talaromyces amestolkiae</name>
    <dbReference type="NCBI Taxonomy" id="1196081"/>
    <lineage>
        <taxon>Eukaryota</taxon>
        <taxon>Fungi</taxon>
        <taxon>Dikarya</taxon>
        <taxon>Ascomycota</taxon>
        <taxon>Pezizomycotina</taxon>
        <taxon>Eurotiomycetes</taxon>
        <taxon>Eurotiomycetidae</taxon>
        <taxon>Eurotiales</taxon>
        <taxon>Trichocomaceae</taxon>
        <taxon>Talaromyces</taxon>
        <taxon>Talaromyces sect. Talaromyces</taxon>
    </lineage>
</organism>
<evidence type="ECO:0000256" key="2">
    <source>
        <dbReference type="ARBA" id="ARBA00022692"/>
    </source>
</evidence>
<dbReference type="InterPro" id="IPR020846">
    <property type="entry name" value="MFS_dom"/>
</dbReference>
<dbReference type="PRINTS" id="PR01036">
    <property type="entry name" value="TCRTETB"/>
</dbReference>
<feature type="transmembrane region" description="Helical" evidence="6">
    <location>
        <begin position="47"/>
        <end position="73"/>
    </location>
</feature>
<dbReference type="RefSeq" id="XP_040732291.1">
    <property type="nucleotide sequence ID" value="XM_040876081.1"/>
</dbReference>
<sequence length="546" mass="58368">MWSDMFPDQAGYQVSSKKEDKAESVSVKEDTGGLEDGELQYPSSWKLAIIMLGLCFAVFCMALDNTIIATAIPTITDEFNSLDDIGWYGSAYLFTTCSLTLVFGKLYTFYSIKWVYLIAIAVFEIGSVVCGATPNSVGLILGRAIAGLGGAGIFSGSMLIIAQTMPLERRPICTGLLGGLYGIAGVAGPLMGGAFTEYVTWRWCFYINIPFGAVTALFIFCFFKAPKPIKKTSSIREQLAQLDLLGLVFFIPAIVCVLLALQWGGTQYPWKSGRIIGLFVTFGVLILTFSAIQWKKQETATIVPRLVKNRNVSGAAFYCLCMIGSFIVFTYYLPLWFQSIKDVSATKSGIMNLPTILGVVVCTILSSGLVSGLGYYTPFMYISPVVASVGAGLLSTLKVDSGHAEWIGYQALYGIGLGFGMSQPMVVVQAVLTPTDIPTGTAIITFMQSIGGAIFVSVAQNVFNNILLQRLAEDAPTADAATIVGTGATSLQSVVPQNLLPSVLEAYNSAITQAFYVGVSLAAVSILGALPVQWVSVKGKKIEAGA</sequence>
<feature type="transmembrane region" description="Helical" evidence="6">
    <location>
        <begin position="85"/>
        <end position="107"/>
    </location>
</feature>
<dbReference type="EMBL" id="MIKG01000006">
    <property type="protein sequence ID" value="RAO67775.1"/>
    <property type="molecule type" value="Genomic_DNA"/>
</dbReference>
<feature type="transmembrane region" description="Helical" evidence="6">
    <location>
        <begin position="411"/>
        <end position="432"/>
    </location>
</feature>
<feature type="transmembrane region" description="Helical" evidence="6">
    <location>
        <begin position="275"/>
        <end position="294"/>
    </location>
</feature>
<accession>A0A364KW37</accession>
<dbReference type="CDD" id="cd17502">
    <property type="entry name" value="MFS_Azr1_MDR_like"/>
    <property type="match status" value="1"/>
</dbReference>
<evidence type="ECO:0000259" key="7">
    <source>
        <dbReference type="PROSITE" id="PS50850"/>
    </source>
</evidence>
<dbReference type="GO" id="GO:0005886">
    <property type="term" value="C:plasma membrane"/>
    <property type="evidence" value="ECO:0007669"/>
    <property type="project" value="TreeGrafter"/>
</dbReference>
<dbReference type="FunFam" id="1.20.1250.20:FF:000196">
    <property type="entry name" value="MFS toxin efflux pump (AflT)"/>
    <property type="match status" value="1"/>
</dbReference>
<reference evidence="8 9" key="1">
    <citation type="journal article" date="2017" name="Biotechnol. Biofuels">
        <title>Differential beta-glucosidase expression as a function of carbon source availability in Talaromyces amestolkiae: a genomic and proteomic approach.</title>
        <authorList>
            <person name="de Eugenio L.I."/>
            <person name="Mendez-Liter J.A."/>
            <person name="Nieto-Dominguez M."/>
            <person name="Alonso L."/>
            <person name="Gil-Munoz J."/>
            <person name="Barriuso J."/>
            <person name="Prieto A."/>
            <person name="Martinez M.J."/>
        </authorList>
    </citation>
    <scope>NUCLEOTIDE SEQUENCE [LARGE SCALE GENOMIC DNA]</scope>
    <source>
        <strain evidence="8 9">CIB</strain>
    </source>
</reference>
<evidence type="ECO:0000256" key="3">
    <source>
        <dbReference type="ARBA" id="ARBA00022989"/>
    </source>
</evidence>
<evidence type="ECO:0000313" key="8">
    <source>
        <dbReference type="EMBL" id="RAO67775.1"/>
    </source>
</evidence>